<accession>A0A238J5D8</accession>
<gene>
    <name evidence="2" type="ORF">BOA8489_03228</name>
</gene>
<reference evidence="2 3" key="1">
    <citation type="submission" date="2017-05" db="EMBL/GenBank/DDBJ databases">
        <authorList>
            <person name="Song R."/>
            <person name="Chenine A.L."/>
            <person name="Ruprecht R.M."/>
        </authorList>
    </citation>
    <scope>NUCLEOTIDE SEQUENCE [LARGE SCALE GENOMIC DNA]</scope>
    <source>
        <strain evidence="2 3">CECT 8489</strain>
    </source>
</reference>
<feature type="transmembrane region" description="Helical" evidence="1">
    <location>
        <begin position="27"/>
        <end position="45"/>
    </location>
</feature>
<evidence type="ECO:0000313" key="3">
    <source>
        <dbReference type="Proteomes" id="UP000201838"/>
    </source>
</evidence>
<evidence type="ECO:0008006" key="4">
    <source>
        <dbReference type="Google" id="ProtNLM"/>
    </source>
</evidence>
<dbReference type="OrthoDB" id="7745385at2"/>
<keyword evidence="1" id="KW-0472">Membrane</keyword>
<proteinExistence type="predicted"/>
<dbReference type="Proteomes" id="UP000201838">
    <property type="component" value="Unassembled WGS sequence"/>
</dbReference>
<feature type="transmembrane region" description="Helical" evidence="1">
    <location>
        <begin position="51"/>
        <end position="70"/>
    </location>
</feature>
<feature type="transmembrane region" description="Helical" evidence="1">
    <location>
        <begin position="6"/>
        <end position="22"/>
    </location>
</feature>
<protein>
    <recommendedName>
        <fullName evidence="4">NfeD-like C-terminal domain-containing protein</fullName>
    </recommendedName>
</protein>
<keyword evidence="3" id="KW-1185">Reference proteome</keyword>
<keyword evidence="1" id="KW-0812">Transmembrane</keyword>
<dbReference type="EMBL" id="FXXQ01000012">
    <property type="protein sequence ID" value="SMX25094.1"/>
    <property type="molecule type" value="Genomic_DNA"/>
</dbReference>
<dbReference type="AlphaFoldDB" id="A0A238J5D8"/>
<keyword evidence="1" id="KW-1133">Transmembrane helix</keyword>
<dbReference type="RefSeq" id="WP_093975300.1">
    <property type="nucleotide sequence ID" value="NZ_FXXQ01000012.1"/>
</dbReference>
<evidence type="ECO:0000313" key="2">
    <source>
        <dbReference type="EMBL" id="SMX25094.1"/>
    </source>
</evidence>
<evidence type="ECO:0000256" key="1">
    <source>
        <dbReference type="SAM" id="Phobius"/>
    </source>
</evidence>
<sequence length="91" mass="9824">MLSTWWTWIIAAMVLAILEVFLPAQILLGFAIGAVGVGLGLLIGVPGLAGSFPALMLAFAVMSLIGWLVLRRVLGVYKGQVKVWERDVNED</sequence>
<name>A0A238J5D8_9RHOB</name>
<organism evidence="2 3">
    <name type="scientific">Boseongicola aestuarii</name>
    <dbReference type="NCBI Taxonomy" id="1470561"/>
    <lineage>
        <taxon>Bacteria</taxon>
        <taxon>Pseudomonadati</taxon>
        <taxon>Pseudomonadota</taxon>
        <taxon>Alphaproteobacteria</taxon>
        <taxon>Rhodobacterales</taxon>
        <taxon>Paracoccaceae</taxon>
        <taxon>Boseongicola</taxon>
    </lineage>
</organism>